<evidence type="ECO:0000313" key="8">
    <source>
        <dbReference type="EMBL" id="MBX0305914.1"/>
    </source>
</evidence>
<name>A0A8J7YNB5_9EURY</name>
<dbReference type="CDD" id="cd01164">
    <property type="entry name" value="FruK_PfkB_like"/>
    <property type="match status" value="1"/>
</dbReference>
<organism evidence="8 9">
    <name type="scientific">Haloarcula salinisoli</name>
    <dbReference type="NCBI Taxonomy" id="2487746"/>
    <lineage>
        <taxon>Archaea</taxon>
        <taxon>Methanobacteriati</taxon>
        <taxon>Methanobacteriota</taxon>
        <taxon>Stenosarchaea group</taxon>
        <taxon>Halobacteria</taxon>
        <taxon>Halobacteriales</taxon>
        <taxon>Haloarculaceae</taxon>
        <taxon>Haloarcula</taxon>
    </lineage>
</organism>
<evidence type="ECO:0000313" key="9">
    <source>
        <dbReference type="Proteomes" id="UP000783863"/>
    </source>
</evidence>
<accession>A0A8J7YNB5</accession>
<dbReference type="PANTHER" id="PTHR46566">
    <property type="entry name" value="1-PHOSPHOFRUCTOKINASE-RELATED"/>
    <property type="match status" value="1"/>
</dbReference>
<comment type="caution">
    <text evidence="8">The sequence shown here is derived from an EMBL/GenBank/DDBJ whole genome shotgun (WGS) entry which is preliminary data.</text>
</comment>
<reference evidence="8" key="1">
    <citation type="submission" date="2021-06" db="EMBL/GenBank/DDBJ databases">
        <title>Halomicroarcula sp. F24A a new haloarchaeum isolated from saline soil.</title>
        <authorList>
            <person name="Duran-Viseras A."/>
            <person name="Sanchez-Porro C."/>
            <person name="Ventosa A."/>
        </authorList>
    </citation>
    <scope>NUCLEOTIDE SEQUENCE</scope>
    <source>
        <strain evidence="8">F24A</strain>
    </source>
</reference>
<dbReference type="RefSeq" id="WP_220590103.1">
    <property type="nucleotide sequence ID" value="NZ_RKLQ01000006.1"/>
</dbReference>
<dbReference type="GO" id="GO:0005524">
    <property type="term" value="F:ATP binding"/>
    <property type="evidence" value="ECO:0007669"/>
    <property type="project" value="UniProtKB-KW"/>
</dbReference>
<evidence type="ECO:0000259" key="7">
    <source>
        <dbReference type="Pfam" id="PF00294"/>
    </source>
</evidence>
<evidence type="ECO:0000256" key="5">
    <source>
        <dbReference type="ARBA" id="ARBA00022840"/>
    </source>
</evidence>
<keyword evidence="4" id="KW-0418">Kinase</keyword>
<dbReference type="InterPro" id="IPR002173">
    <property type="entry name" value="Carboh/pur_kinase_PfkB_CS"/>
</dbReference>
<dbReference type="NCBIfam" id="NF041320">
    <property type="entry name" value="pfkB_Halo"/>
    <property type="match status" value="1"/>
</dbReference>
<dbReference type="Proteomes" id="UP000783863">
    <property type="component" value="Unassembled WGS sequence"/>
</dbReference>
<dbReference type="GO" id="GO:0008443">
    <property type="term" value="F:phosphofructokinase activity"/>
    <property type="evidence" value="ECO:0007669"/>
    <property type="project" value="TreeGrafter"/>
</dbReference>
<keyword evidence="5" id="KW-0067">ATP-binding</keyword>
<keyword evidence="3" id="KW-0547">Nucleotide-binding</keyword>
<comment type="similarity">
    <text evidence="1">Belongs to the carbohydrate kinase PfkB family.</text>
</comment>
<evidence type="ECO:0000256" key="4">
    <source>
        <dbReference type="ARBA" id="ARBA00022777"/>
    </source>
</evidence>
<protein>
    <submittedName>
        <fullName evidence="8">1-phosphofructokinase family hexose kinase</fullName>
    </submittedName>
</protein>
<dbReference type="PROSITE" id="PS00583">
    <property type="entry name" value="PFKB_KINASES_1"/>
    <property type="match status" value="1"/>
</dbReference>
<keyword evidence="9" id="KW-1185">Reference proteome</keyword>
<keyword evidence="2" id="KW-0808">Transferase</keyword>
<dbReference type="SUPFAM" id="SSF53613">
    <property type="entry name" value="Ribokinase-like"/>
    <property type="match status" value="1"/>
</dbReference>
<dbReference type="PIRSF" id="PIRSF000535">
    <property type="entry name" value="1PFK/6PFK/LacC"/>
    <property type="match status" value="1"/>
</dbReference>
<dbReference type="AlphaFoldDB" id="A0A8J7YNB5"/>
<evidence type="ECO:0000256" key="6">
    <source>
        <dbReference type="SAM" id="MobiDB-lite"/>
    </source>
</evidence>
<dbReference type="Gene3D" id="3.40.1190.20">
    <property type="match status" value="1"/>
</dbReference>
<dbReference type="Pfam" id="PF00294">
    <property type="entry name" value="PfkB"/>
    <property type="match status" value="1"/>
</dbReference>
<dbReference type="InterPro" id="IPR029056">
    <property type="entry name" value="Ribokinase-like"/>
</dbReference>
<evidence type="ECO:0000256" key="1">
    <source>
        <dbReference type="ARBA" id="ARBA00010688"/>
    </source>
</evidence>
<feature type="region of interest" description="Disordered" evidence="6">
    <location>
        <begin position="278"/>
        <end position="301"/>
    </location>
</feature>
<proteinExistence type="inferred from homology"/>
<gene>
    <name evidence="8" type="ORF">EGD98_19905</name>
</gene>
<dbReference type="GO" id="GO:0005829">
    <property type="term" value="C:cytosol"/>
    <property type="evidence" value="ECO:0007669"/>
    <property type="project" value="TreeGrafter"/>
</dbReference>
<dbReference type="InterPro" id="IPR054902">
    <property type="entry name" value="pfkB_Halo"/>
</dbReference>
<dbReference type="PROSITE" id="PS00584">
    <property type="entry name" value="PFKB_KINASES_2"/>
    <property type="match status" value="1"/>
</dbReference>
<feature type="domain" description="Carbohydrate kinase PfkB" evidence="7">
    <location>
        <begin position="7"/>
        <end position="288"/>
    </location>
</feature>
<evidence type="ECO:0000256" key="3">
    <source>
        <dbReference type="ARBA" id="ARBA00022741"/>
    </source>
</evidence>
<dbReference type="NCBIfam" id="TIGR03168">
    <property type="entry name" value="1-PFK"/>
    <property type="match status" value="1"/>
</dbReference>
<dbReference type="InterPro" id="IPR011611">
    <property type="entry name" value="PfkB_dom"/>
</dbReference>
<evidence type="ECO:0000256" key="2">
    <source>
        <dbReference type="ARBA" id="ARBA00022679"/>
    </source>
</evidence>
<dbReference type="PANTHER" id="PTHR46566:SF2">
    <property type="entry name" value="ATP-DEPENDENT 6-PHOSPHOFRUCTOKINASE ISOZYME 2"/>
    <property type="match status" value="1"/>
</dbReference>
<sequence length="301" mass="30646">MIATVTLNPAVDQTVTTEQPLSPGEVIRVDDAQFDAGGKGINVSKYLSEMGTETVATGVVGGFLGRFVTERLAAQGIESRFVDIDGTTRLNSTVLATDGEYKLNQRGPVVSDAEVGAIVERLTSLSPDIVVVAGSLPSGLDTGAIDRLARAGPWETAVDVEGALLRELDAHYAICKPNAPELEAATDRSVDDRESAVAAASSLRETGFDCVIASLGADGAVLVTADDVVHEPAIDCEVVDTVGAGDALLSGVLAARDAGADDAVALHTGVVAATAAVSTPGTDVPPLPEADESGVQPVSNS</sequence>
<dbReference type="EMBL" id="RKLQ01000006">
    <property type="protein sequence ID" value="MBX0305914.1"/>
    <property type="molecule type" value="Genomic_DNA"/>
</dbReference>
<dbReference type="InterPro" id="IPR017583">
    <property type="entry name" value="Tagatose/fructose_Pkinase"/>
</dbReference>